<keyword evidence="1" id="KW-1133">Transmembrane helix</keyword>
<dbReference type="Pfam" id="PF03886">
    <property type="entry name" value="ABC_trans_aux"/>
    <property type="match status" value="1"/>
</dbReference>
<name>A0ABW3SZ45_9CAUL</name>
<keyword evidence="1" id="KW-0472">Membrane</keyword>
<keyword evidence="1" id="KW-0812">Transmembrane</keyword>
<reference evidence="4" key="1">
    <citation type="journal article" date="2019" name="Int. J. Syst. Evol. Microbiol.">
        <title>The Global Catalogue of Microorganisms (GCM) 10K type strain sequencing project: providing services to taxonomists for standard genome sequencing and annotation.</title>
        <authorList>
            <consortium name="The Broad Institute Genomics Platform"/>
            <consortium name="The Broad Institute Genome Sequencing Center for Infectious Disease"/>
            <person name="Wu L."/>
            <person name="Ma J."/>
        </authorList>
    </citation>
    <scope>NUCLEOTIDE SEQUENCE [LARGE SCALE GENOMIC DNA]</scope>
    <source>
        <strain evidence="4">CCUG 55074</strain>
    </source>
</reference>
<accession>A0ABW3SZ45</accession>
<keyword evidence="4" id="KW-1185">Reference proteome</keyword>
<evidence type="ECO:0000259" key="2">
    <source>
        <dbReference type="Pfam" id="PF03886"/>
    </source>
</evidence>
<sequence>MNPTRSLFRIAGIAAVAVALSACVTVFPKTKPALLYRFDGAVAQSGPAAEVRRGVARANGSFVGAAAGDRILTVTGSEVAYIAESRWADPASVLFDEAVARAFSANQGAARLVARGEPAKADYSLRLDVQRFEAVYDQGGKAAPKVAVDVHVVIVRAQDRAVVRDETLSAEVRAGDNRVSAIVAAFDKAVSDVLTRTVGLTNDAAAS</sequence>
<dbReference type="InterPro" id="IPR005586">
    <property type="entry name" value="ABC_trans_aux"/>
</dbReference>
<feature type="domain" description="ABC-type transport auxiliary lipoprotein component" evidence="2">
    <location>
        <begin position="74"/>
        <end position="194"/>
    </location>
</feature>
<evidence type="ECO:0000313" key="4">
    <source>
        <dbReference type="Proteomes" id="UP001597216"/>
    </source>
</evidence>
<protein>
    <submittedName>
        <fullName evidence="3">ABC-type transport auxiliary lipoprotein family protein</fullName>
    </submittedName>
</protein>
<feature type="transmembrane region" description="Helical" evidence="1">
    <location>
        <begin position="6"/>
        <end position="27"/>
    </location>
</feature>
<dbReference type="EMBL" id="JBHTLQ010000005">
    <property type="protein sequence ID" value="MFD1189625.1"/>
    <property type="molecule type" value="Genomic_DNA"/>
</dbReference>
<gene>
    <name evidence="3" type="ORF">ACFQ27_03460</name>
</gene>
<evidence type="ECO:0000313" key="3">
    <source>
        <dbReference type="EMBL" id="MFD1189625.1"/>
    </source>
</evidence>
<dbReference type="RefSeq" id="WP_377352509.1">
    <property type="nucleotide sequence ID" value="NZ_JBHTLQ010000005.1"/>
</dbReference>
<proteinExistence type="predicted"/>
<dbReference type="Gene3D" id="3.40.50.10610">
    <property type="entry name" value="ABC-type transport auxiliary lipoprotein component"/>
    <property type="match status" value="1"/>
</dbReference>
<dbReference type="SUPFAM" id="SSF159594">
    <property type="entry name" value="XCC0632-like"/>
    <property type="match status" value="1"/>
</dbReference>
<keyword evidence="3" id="KW-0449">Lipoprotein</keyword>
<organism evidence="3 4">
    <name type="scientific">Phenylobacterium conjunctum</name>
    <dbReference type="NCBI Taxonomy" id="1298959"/>
    <lineage>
        <taxon>Bacteria</taxon>
        <taxon>Pseudomonadati</taxon>
        <taxon>Pseudomonadota</taxon>
        <taxon>Alphaproteobacteria</taxon>
        <taxon>Caulobacterales</taxon>
        <taxon>Caulobacteraceae</taxon>
        <taxon>Phenylobacterium</taxon>
    </lineage>
</organism>
<dbReference type="PROSITE" id="PS51257">
    <property type="entry name" value="PROKAR_LIPOPROTEIN"/>
    <property type="match status" value="1"/>
</dbReference>
<dbReference type="Proteomes" id="UP001597216">
    <property type="component" value="Unassembled WGS sequence"/>
</dbReference>
<comment type="caution">
    <text evidence="3">The sequence shown here is derived from an EMBL/GenBank/DDBJ whole genome shotgun (WGS) entry which is preliminary data.</text>
</comment>
<evidence type="ECO:0000256" key="1">
    <source>
        <dbReference type="SAM" id="Phobius"/>
    </source>
</evidence>